<dbReference type="PANTHER" id="PTHR10371:SF3">
    <property type="entry name" value="NADH DEHYDROGENASE [UBIQUINONE] FLAVOPROTEIN 2, MITOCHONDRIAL"/>
    <property type="match status" value="1"/>
</dbReference>
<dbReference type="InterPro" id="IPR042128">
    <property type="entry name" value="NuoE_dom"/>
</dbReference>
<dbReference type="EMBL" id="JBBLZC010000001">
    <property type="protein sequence ID" value="MEK0081662.1"/>
    <property type="molecule type" value="Genomic_DNA"/>
</dbReference>
<keyword evidence="5" id="KW-0411">Iron-sulfur</keyword>
<comment type="cofactor">
    <cofactor evidence="6">
        <name>[2Fe-2S] cluster</name>
        <dbReference type="ChEBI" id="CHEBI:190135"/>
    </cofactor>
</comment>
<proteinExistence type="inferred from homology"/>
<comment type="similarity">
    <text evidence="1">Belongs to the complex I 24 kDa subunit family.</text>
</comment>
<keyword evidence="4" id="KW-0408">Iron</keyword>
<dbReference type="Gene3D" id="3.40.30.10">
    <property type="entry name" value="Glutaredoxin"/>
    <property type="match status" value="1"/>
</dbReference>
<dbReference type="EC" id="1.6.5.9" evidence="8"/>
<keyword evidence="2" id="KW-0001">2Fe-2S</keyword>
<dbReference type="NCBIfam" id="TIGR01958">
    <property type="entry name" value="nuoE_fam"/>
    <property type="match status" value="1"/>
</dbReference>
<keyword evidence="8" id="KW-0560">Oxidoreductase</keyword>
<accession>A0ABU8XNR3</accession>
<organism evidence="8 9">
    <name type="scientific">Benzoatithermus flavus</name>
    <dbReference type="NCBI Taxonomy" id="3108223"/>
    <lineage>
        <taxon>Bacteria</taxon>
        <taxon>Pseudomonadati</taxon>
        <taxon>Pseudomonadota</taxon>
        <taxon>Alphaproteobacteria</taxon>
        <taxon>Geminicoccales</taxon>
        <taxon>Geminicoccaceae</taxon>
        <taxon>Benzoatithermus</taxon>
    </lineage>
</organism>
<protein>
    <submittedName>
        <fullName evidence="8">NADH-quinone oxidoreductase subunit NuoE</fullName>
        <ecNumber evidence="8">1.6.5.9</ecNumber>
    </submittedName>
</protein>
<dbReference type="Pfam" id="PF01257">
    <property type="entry name" value="2Fe-2S_thioredx"/>
    <property type="match status" value="1"/>
</dbReference>
<dbReference type="Proteomes" id="UP001375743">
    <property type="component" value="Unassembled WGS sequence"/>
</dbReference>
<evidence type="ECO:0000313" key="8">
    <source>
        <dbReference type="EMBL" id="MEK0081662.1"/>
    </source>
</evidence>
<dbReference type="InterPro" id="IPR036249">
    <property type="entry name" value="Thioredoxin-like_sf"/>
</dbReference>
<evidence type="ECO:0000256" key="4">
    <source>
        <dbReference type="ARBA" id="ARBA00023004"/>
    </source>
</evidence>
<name>A0ABU8XNR3_9PROT</name>
<evidence type="ECO:0000256" key="7">
    <source>
        <dbReference type="SAM" id="MobiDB-lite"/>
    </source>
</evidence>
<evidence type="ECO:0000256" key="2">
    <source>
        <dbReference type="ARBA" id="ARBA00022714"/>
    </source>
</evidence>
<dbReference type="PIRSF" id="PIRSF000216">
    <property type="entry name" value="NADH_DH_24kDa"/>
    <property type="match status" value="1"/>
</dbReference>
<evidence type="ECO:0000256" key="5">
    <source>
        <dbReference type="ARBA" id="ARBA00023014"/>
    </source>
</evidence>
<dbReference type="CDD" id="cd03064">
    <property type="entry name" value="TRX_Fd_NuoE"/>
    <property type="match status" value="1"/>
</dbReference>
<comment type="caution">
    <text evidence="8">The sequence shown here is derived from an EMBL/GenBank/DDBJ whole genome shotgun (WGS) entry which is preliminary data.</text>
</comment>
<dbReference type="RefSeq" id="WP_418157513.1">
    <property type="nucleotide sequence ID" value="NZ_JBBLZC010000001.1"/>
</dbReference>
<reference evidence="8 9" key="1">
    <citation type="submission" date="2024-01" db="EMBL/GenBank/DDBJ databases">
        <title>Multi-omics insights into the function and evolution of sodium benzoate biodegradation pathways in Benzoatithermus flavus gen. nov., sp. nov. from hot spring.</title>
        <authorList>
            <person name="Hu C.-J."/>
            <person name="Li W.-J."/>
        </authorList>
    </citation>
    <scope>NUCLEOTIDE SEQUENCE [LARGE SCALE GENOMIC DNA]</scope>
    <source>
        <strain evidence="8 9">SYSU G07066</strain>
    </source>
</reference>
<evidence type="ECO:0000313" key="9">
    <source>
        <dbReference type="Proteomes" id="UP001375743"/>
    </source>
</evidence>
<evidence type="ECO:0000256" key="3">
    <source>
        <dbReference type="ARBA" id="ARBA00022723"/>
    </source>
</evidence>
<feature type="region of interest" description="Disordered" evidence="7">
    <location>
        <begin position="178"/>
        <end position="208"/>
    </location>
</feature>
<evidence type="ECO:0000256" key="6">
    <source>
        <dbReference type="ARBA" id="ARBA00034078"/>
    </source>
</evidence>
<evidence type="ECO:0000256" key="1">
    <source>
        <dbReference type="ARBA" id="ARBA00010643"/>
    </source>
</evidence>
<gene>
    <name evidence="8" type="primary">nuoE</name>
    <name evidence="8" type="ORF">U1T56_00735</name>
</gene>
<dbReference type="InterPro" id="IPR002023">
    <property type="entry name" value="NuoE-like"/>
</dbReference>
<dbReference type="NCBIfam" id="NF005725">
    <property type="entry name" value="PRK07539.1-5"/>
    <property type="match status" value="1"/>
</dbReference>
<dbReference type="InterPro" id="IPR041921">
    <property type="entry name" value="NuoE_N"/>
</dbReference>
<dbReference type="SUPFAM" id="SSF52833">
    <property type="entry name" value="Thioredoxin-like"/>
    <property type="match status" value="1"/>
</dbReference>
<dbReference type="GO" id="GO:0050136">
    <property type="term" value="F:NADH dehydrogenase (quinone) (non-electrogenic) activity"/>
    <property type="evidence" value="ECO:0007669"/>
    <property type="project" value="UniProtKB-EC"/>
</dbReference>
<keyword evidence="9" id="KW-1185">Reference proteome</keyword>
<dbReference type="Gene3D" id="1.10.10.1590">
    <property type="entry name" value="NADH-quinone oxidoreductase subunit E"/>
    <property type="match status" value="1"/>
</dbReference>
<sequence>MSAPAGKAEVKGVMAPDVSEFAFTPESMAEAEKHLAKYPPDRRQSAVLPLLHLAQKQHGGWLPRAALDYVADFLGMPRIRVYEVATFYDMFNTEPTGRIQVRVCTTTPCWLCGSDDIVRACKEVLGIEVGQSTDDGRFFLREFECLGACANAPVLWVDDDFYEDLDYEKTKAILEALKRGERPQPGPQNGRKASMPLGGKTTLTELGD</sequence>
<keyword evidence="3" id="KW-0479">Metal-binding</keyword>
<dbReference type="PANTHER" id="PTHR10371">
    <property type="entry name" value="NADH DEHYDROGENASE UBIQUINONE FLAVOPROTEIN 2, MITOCHONDRIAL"/>
    <property type="match status" value="1"/>
</dbReference>